<reference evidence="1" key="1">
    <citation type="journal article" date="2025" name="Int. J. Syst. Evol. Microbiol.">
        <title>Inconstantimicrobium mannanitabidum sp. nov., a novel member of the family Clostridiaceae isolated from anoxic soil under the treatment of reductive soil disinfestation.</title>
        <authorList>
            <person name="Ueki A."/>
            <person name="Tonouchi A."/>
            <person name="Honma S."/>
            <person name="Kaku N."/>
            <person name="Ueki K."/>
        </authorList>
    </citation>
    <scope>NUCLEOTIDE SEQUENCE</scope>
    <source>
        <strain evidence="1">TW13</strain>
    </source>
</reference>
<gene>
    <name evidence="1" type="ORF">rsdtw13_25160</name>
</gene>
<sequence>MTKNKGTLKRLAGYVGRYKLYFFLALVSAIVSNILMIIGPFIIGKGVDYIVDKNNVKFQPLLKIAAILLILYCVSAVFQWIFQVLSSIISNRTIEDLRKEVFDNLSNLHLRYYDRNPHGEILNKLTNDMEFISDGIYQAITQFLSGIVAIIGSLTFMCILSVKITLVVILMTPVCFFIASFITTRSNSLFKEQSKTIGELNGYIEEIMSNEKVVKAFGYEKRSEEKFREINGRLYKCGRWSQFYSSLVNPSTRLVNNITYILLGITGGIAALSGRLSIGNISSFLTYSNQFSQPINNITSVSTQLQGALASAGRVFALLDEKPEEQEREDMPVLSDIQGNIKFTNVAFSYSPDKPLIEDFNLEVKRGEKVAIVGPTGAGKTTIVNLLMRFYENSKGKMLVDGVDITSVTKDSLRKSFGMVLQETWLFSGSIRDNISYGKNDATDEEIIAAAKAANAHSFIKRLPNGYNTIISEGGENLSQGQRQLLTIARAMLELPPMLILDEATSSVDTRTEAKIQQGFFKMMKGRTSFVIAHRLSTIRDADLILVLNNGHIEEQGNHEELLKKKGFYYKLYNSQFDAE</sequence>
<proteinExistence type="predicted"/>
<dbReference type="Proteomes" id="UP001058074">
    <property type="component" value="Unassembled WGS sequence"/>
</dbReference>
<name>A0ACB5RDY7_9CLOT</name>
<accession>A0ACB5RDY7</accession>
<organism evidence="1 2">
    <name type="scientific">Inconstantimicrobium mannanitabidum</name>
    <dbReference type="NCBI Taxonomy" id="1604901"/>
    <lineage>
        <taxon>Bacteria</taxon>
        <taxon>Bacillati</taxon>
        <taxon>Bacillota</taxon>
        <taxon>Clostridia</taxon>
        <taxon>Eubacteriales</taxon>
        <taxon>Clostridiaceae</taxon>
        <taxon>Inconstantimicrobium</taxon>
    </lineage>
</organism>
<dbReference type="EMBL" id="BROD01000001">
    <property type="protein sequence ID" value="GKX67258.1"/>
    <property type="molecule type" value="Genomic_DNA"/>
</dbReference>
<protein>
    <submittedName>
        <fullName evidence="1">Sugar ABC transporter ATP-binding protein</fullName>
    </submittedName>
</protein>
<comment type="caution">
    <text evidence="1">The sequence shown here is derived from an EMBL/GenBank/DDBJ whole genome shotgun (WGS) entry which is preliminary data.</text>
</comment>
<keyword evidence="1" id="KW-0547">Nucleotide-binding</keyword>
<evidence type="ECO:0000313" key="2">
    <source>
        <dbReference type="Proteomes" id="UP001058074"/>
    </source>
</evidence>
<keyword evidence="1" id="KW-0067">ATP-binding</keyword>
<keyword evidence="2" id="KW-1185">Reference proteome</keyword>
<evidence type="ECO:0000313" key="1">
    <source>
        <dbReference type="EMBL" id="GKX67258.1"/>
    </source>
</evidence>